<proteinExistence type="predicted"/>
<dbReference type="GeneID" id="65121413"/>
<reference evidence="1 2" key="1">
    <citation type="submission" date="2019-05" db="EMBL/GenBank/DDBJ databases">
        <authorList>
            <person name="Anderson M.E."/>
            <person name="Poser W.S.A."/>
            <person name="Smith D.I."/>
            <person name="Mcgriff A.K."/>
            <person name="Powell E.A."/>
            <person name="Stamm J."/>
            <person name="Caruso S.M."/>
            <person name="Garlena R.A."/>
            <person name="Russell D.A."/>
            <person name="Pope W.H."/>
            <person name="Jacobs-Sera D."/>
            <person name="Hatfull G.F."/>
        </authorList>
    </citation>
    <scope>NUCLEOTIDE SEQUENCE [LARGE SCALE GENOMIC DNA]</scope>
</reference>
<organism evidence="1 2">
    <name type="scientific">Streptomyces phage Evy</name>
    <dbReference type="NCBI Taxonomy" id="2588514"/>
    <lineage>
        <taxon>Viruses</taxon>
        <taxon>Duplodnaviria</taxon>
        <taxon>Heunggongvirae</taxon>
        <taxon>Uroviricota</taxon>
        <taxon>Caudoviricetes</taxon>
        <taxon>Stanwilliamsviridae</taxon>
        <taxon>Boydwoodruffvirinae</taxon>
        <taxon>Samistivirus</taxon>
        <taxon>Samistivirus evy</taxon>
    </lineage>
</organism>
<dbReference type="Proteomes" id="UP000315413">
    <property type="component" value="Segment"/>
</dbReference>
<accession>A0A514DK57</accession>
<dbReference type="KEGG" id="vg:65121413"/>
<dbReference type="EMBL" id="MK977711">
    <property type="protein sequence ID" value="QDH94011.1"/>
    <property type="molecule type" value="Genomic_DNA"/>
</dbReference>
<protein>
    <submittedName>
        <fullName evidence="1">Uncharacterized protein</fullName>
    </submittedName>
</protein>
<gene>
    <name evidence="1" type="primary">173</name>
    <name evidence="1" type="ORF">SEA_EVY_173</name>
</gene>
<dbReference type="RefSeq" id="YP_010103520.1">
    <property type="nucleotide sequence ID" value="NC_055809.1"/>
</dbReference>
<evidence type="ECO:0000313" key="1">
    <source>
        <dbReference type="EMBL" id="QDH94011.1"/>
    </source>
</evidence>
<evidence type="ECO:0000313" key="2">
    <source>
        <dbReference type="Proteomes" id="UP000315413"/>
    </source>
</evidence>
<keyword evidence="2" id="KW-1185">Reference proteome</keyword>
<name>A0A514DK57_9CAUD</name>
<sequence length="105" mass="12410">MDINRREYSIEMRFDDNEDSDFVTLKKNVKATEMVLKYIYESYRGEKAYRFSAYVTGMYRVGEYPQIGKRTFTSDSKNMPYWILRIALEEAPKWFGENANVGTSS</sequence>